<dbReference type="CDD" id="cd00112">
    <property type="entry name" value="LDLa"/>
    <property type="match status" value="2"/>
</dbReference>
<dbReference type="SMART" id="SM00179">
    <property type="entry name" value="EGF_CA"/>
    <property type="match status" value="2"/>
</dbReference>
<dbReference type="PANTHER" id="PTHR22722">
    <property type="entry name" value="LOW-DENSITY LIPOPROTEIN RECEPTOR-RELATED PROTEIN 2-RELATED"/>
    <property type="match status" value="1"/>
</dbReference>
<dbReference type="InterPro" id="IPR011042">
    <property type="entry name" value="6-blade_b-propeller_TolB-like"/>
</dbReference>
<accession>A0A3P9LX61</accession>
<reference key="1">
    <citation type="journal article" date="2007" name="Nature">
        <title>The medaka draft genome and insights into vertebrate genome evolution.</title>
        <authorList>
            <person name="Kasahara M."/>
            <person name="Naruse K."/>
            <person name="Sasaki S."/>
            <person name="Nakatani Y."/>
            <person name="Qu W."/>
            <person name="Ahsan B."/>
            <person name="Yamada T."/>
            <person name="Nagayasu Y."/>
            <person name="Doi K."/>
            <person name="Kasai Y."/>
            <person name="Jindo T."/>
            <person name="Kobayashi D."/>
            <person name="Shimada A."/>
            <person name="Toyoda A."/>
            <person name="Kuroki Y."/>
            <person name="Fujiyama A."/>
            <person name="Sasaki T."/>
            <person name="Shimizu A."/>
            <person name="Asakawa S."/>
            <person name="Shimizu N."/>
            <person name="Hashimoto S."/>
            <person name="Yang J."/>
            <person name="Lee Y."/>
            <person name="Matsushima K."/>
            <person name="Sugano S."/>
            <person name="Sakaizumi M."/>
            <person name="Narita T."/>
            <person name="Ohishi K."/>
            <person name="Haga S."/>
            <person name="Ohta F."/>
            <person name="Nomoto H."/>
            <person name="Nogata K."/>
            <person name="Morishita T."/>
            <person name="Endo T."/>
            <person name="Shin-I T."/>
            <person name="Takeda H."/>
            <person name="Morishita S."/>
            <person name="Kohara Y."/>
        </authorList>
    </citation>
    <scope>NUCLEOTIDE SEQUENCE [LARGE SCALE GENOMIC DNA]</scope>
    <source>
        <strain>Hd-rR</strain>
    </source>
</reference>
<dbReference type="Proteomes" id="UP000265180">
    <property type="component" value="Chromosome 7"/>
</dbReference>
<keyword evidence="3" id="KW-0245">EGF-like domain</keyword>
<dbReference type="SMART" id="SM00192">
    <property type="entry name" value="LDLa"/>
    <property type="match status" value="2"/>
</dbReference>
<feature type="domain" description="EGF-like calcium-binding" evidence="13">
    <location>
        <begin position="111"/>
        <end position="151"/>
    </location>
</feature>
<sequence>GTVKPLVLFLPPSSNDDNHQNKFCLSNQFECANHHCISHRFWCHCPGSFMCVPQRWKCDGDKDCPDGADESSPECGECSLELIKCIDLIKGILCRCHPGFQLKRDGKTCVDIDECTTTYPCSQHCLNTHGSFHCLCVDGFELSPNDPTFCKSTSDVEPYLIFANRYYLRKLNLDGSNYTLIKQGLNNAVALDFHYAETAVSLALCAFYLVALHGNYTSCAPTAEVTCAPTQFQCAITKRCIPRLWVCDRDNDCVDGSDEPANCSTANPFFITFF</sequence>
<reference evidence="15" key="3">
    <citation type="submission" date="2025-08" db="UniProtKB">
        <authorList>
            <consortium name="Ensembl"/>
        </authorList>
    </citation>
    <scope>IDENTIFICATION</scope>
    <source>
        <strain evidence="15">HNI</strain>
    </source>
</reference>
<dbReference type="SUPFAM" id="SSF57424">
    <property type="entry name" value="LDL receptor-like module"/>
    <property type="match status" value="2"/>
</dbReference>
<proteinExistence type="inferred from homology"/>
<keyword evidence="4" id="KW-0254">Endocytosis</keyword>
<dbReference type="InterPro" id="IPR036055">
    <property type="entry name" value="LDL_receptor-like_sf"/>
</dbReference>
<evidence type="ECO:0000256" key="2">
    <source>
        <dbReference type="ARBA" id="ARBA00009939"/>
    </source>
</evidence>
<reference evidence="15" key="4">
    <citation type="submission" date="2025-09" db="UniProtKB">
        <authorList>
            <consortium name="Ensembl"/>
        </authorList>
    </citation>
    <scope>IDENTIFICATION</scope>
    <source>
        <strain evidence="15">HNI</strain>
    </source>
</reference>
<dbReference type="PROSITE" id="PS01209">
    <property type="entry name" value="LDLRA_1"/>
    <property type="match status" value="2"/>
</dbReference>
<feature type="domain" description="EGF-like" evidence="14">
    <location>
        <begin position="23"/>
        <end position="59"/>
    </location>
</feature>
<comment type="subcellular location">
    <subcellularLocation>
        <location evidence="1">Membrane</location>
        <topology evidence="1">Single-pass type I membrane protein</topology>
    </subcellularLocation>
</comment>
<keyword evidence="6" id="KW-0677">Repeat</keyword>
<dbReference type="PANTHER" id="PTHR22722:SF14">
    <property type="entry name" value="MEGALIN, ISOFORM A"/>
    <property type="match status" value="1"/>
</dbReference>
<dbReference type="PRINTS" id="PR00261">
    <property type="entry name" value="LDLRECEPTOR"/>
</dbReference>
<organism evidence="15 16">
    <name type="scientific">Oryzias latipes</name>
    <name type="common">Japanese rice fish</name>
    <name type="synonym">Japanese killifish</name>
    <dbReference type="NCBI Taxonomy" id="8090"/>
    <lineage>
        <taxon>Eukaryota</taxon>
        <taxon>Metazoa</taxon>
        <taxon>Chordata</taxon>
        <taxon>Craniata</taxon>
        <taxon>Vertebrata</taxon>
        <taxon>Euteleostomi</taxon>
        <taxon>Actinopterygii</taxon>
        <taxon>Neopterygii</taxon>
        <taxon>Teleostei</taxon>
        <taxon>Neoteleostei</taxon>
        <taxon>Acanthomorphata</taxon>
        <taxon>Ovalentaria</taxon>
        <taxon>Atherinomorphae</taxon>
        <taxon>Beloniformes</taxon>
        <taxon>Adrianichthyidae</taxon>
        <taxon>Oryziinae</taxon>
        <taxon>Oryzias</taxon>
    </lineage>
</organism>
<dbReference type="InterPro" id="IPR000152">
    <property type="entry name" value="EGF-type_Asp/Asn_hydroxyl_site"/>
</dbReference>
<evidence type="ECO:0000259" key="13">
    <source>
        <dbReference type="SMART" id="SM00179"/>
    </source>
</evidence>
<dbReference type="InterPro" id="IPR051221">
    <property type="entry name" value="LDLR-related"/>
</dbReference>
<dbReference type="PROSITE" id="PS01187">
    <property type="entry name" value="EGF_CA"/>
    <property type="match status" value="1"/>
</dbReference>
<dbReference type="InterPro" id="IPR026823">
    <property type="entry name" value="cEGF"/>
</dbReference>
<comment type="caution">
    <text evidence="12">Lacks conserved residue(s) required for the propagation of feature annotation.</text>
</comment>
<dbReference type="Gene3D" id="2.120.10.30">
    <property type="entry name" value="TolB, C-terminal domain"/>
    <property type="match status" value="1"/>
</dbReference>
<feature type="domain" description="EGF-like" evidence="14">
    <location>
        <begin position="114"/>
        <end position="151"/>
    </location>
</feature>
<dbReference type="Gene3D" id="2.10.25.10">
    <property type="entry name" value="Laminin"/>
    <property type="match status" value="2"/>
</dbReference>
<dbReference type="InterPro" id="IPR001881">
    <property type="entry name" value="EGF-like_Ca-bd_dom"/>
</dbReference>
<dbReference type="Ensembl" id="ENSORLT00020004839.1">
    <property type="protein sequence ID" value="ENSORLP00020025279.1"/>
    <property type="gene ID" value="ENSORLG00020007159.1"/>
</dbReference>
<feature type="domain" description="EGF-like calcium-binding" evidence="13">
    <location>
        <begin position="61"/>
        <end position="110"/>
    </location>
</feature>
<evidence type="ECO:0000313" key="16">
    <source>
        <dbReference type="Proteomes" id="UP000265180"/>
    </source>
</evidence>
<evidence type="ECO:0000256" key="7">
    <source>
        <dbReference type="ARBA" id="ARBA00022989"/>
    </source>
</evidence>
<evidence type="ECO:0000256" key="9">
    <source>
        <dbReference type="ARBA" id="ARBA00023157"/>
    </source>
</evidence>
<protein>
    <recommendedName>
        <fullName evidence="17">EGF-like domain-containing protein</fullName>
    </recommendedName>
</protein>
<dbReference type="GO" id="GO:0006897">
    <property type="term" value="P:endocytosis"/>
    <property type="evidence" value="ECO:0007669"/>
    <property type="project" value="UniProtKB-KW"/>
</dbReference>
<evidence type="ECO:0000256" key="6">
    <source>
        <dbReference type="ARBA" id="ARBA00022737"/>
    </source>
</evidence>
<feature type="domain" description="EGF-like" evidence="14">
    <location>
        <begin position="77"/>
        <end position="110"/>
    </location>
</feature>
<dbReference type="FunFam" id="2.10.25.10:FF:000009">
    <property type="entry name" value="Low-density lipoprotein receptor isoform 1"/>
    <property type="match status" value="1"/>
</dbReference>
<evidence type="ECO:0000256" key="1">
    <source>
        <dbReference type="ARBA" id="ARBA00004479"/>
    </source>
</evidence>
<evidence type="ECO:0000256" key="5">
    <source>
        <dbReference type="ARBA" id="ARBA00022692"/>
    </source>
</evidence>
<evidence type="ECO:0000256" key="8">
    <source>
        <dbReference type="ARBA" id="ARBA00023136"/>
    </source>
</evidence>
<dbReference type="SMART" id="SM00181">
    <property type="entry name" value="EGF"/>
    <property type="match status" value="3"/>
</dbReference>
<dbReference type="GO" id="GO:0005509">
    <property type="term" value="F:calcium ion binding"/>
    <property type="evidence" value="ECO:0007669"/>
    <property type="project" value="InterPro"/>
</dbReference>
<dbReference type="PROSITE" id="PS00010">
    <property type="entry name" value="ASX_HYDROXYL"/>
    <property type="match status" value="1"/>
</dbReference>
<evidence type="ECO:0000259" key="14">
    <source>
        <dbReference type="SMART" id="SM00181"/>
    </source>
</evidence>
<dbReference type="InterPro" id="IPR023415">
    <property type="entry name" value="LDLR_class-A_CS"/>
</dbReference>
<dbReference type="Gene3D" id="4.10.400.10">
    <property type="entry name" value="Low-density Lipoprotein Receptor"/>
    <property type="match status" value="2"/>
</dbReference>
<dbReference type="SUPFAM" id="SSF57196">
    <property type="entry name" value="EGF/Laminin"/>
    <property type="match status" value="2"/>
</dbReference>
<dbReference type="PROSITE" id="PS50068">
    <property type="entry name" value="LDLRA_2"/>
    <property type="match status" value="2"/>
</dbReference>
<keyword evidence="5" id="KW-0812">Transmembrane</keyword>
<dbReference type="InterPro" id="IPR002172">
    <property type="entry name" value="LDrepeatLR_classA_rpt"/>
</dbReference>
<evidence type="ECO:0000256" key="12">
    <source>
        <dbReference type="PROSITE-ProRule" id="PRU00124"/>
    </source>
</evidence>
<evidence type="ECO:0000256" key="10">
    <source>
        <dbReference type="ARBA" id="ARBA00023170"/>
    </source>
</evidence>
<evidence type="ECO:0000313" key="15">
    <source>
        <dbReference type="Ensembl" id="ENSORLP00020025279.1"/>
    </source>
</evidence>
<keyword evidence="9" id="KW-1015">Disulfide bond</keyword>
<evidence type="ECO:0008006" key="17">
    <source>
        <dbReference type="Google" id="ProtNLM"/>
    </source>
</evidence>
<dbReference type="InterPro" id="IPR018097">
    <property type="entry name" value="EGF_Ca-bd_CS"/>
</dbReference>
<evidence type="ECO:0000256" key="3">
    <source>
        <dbReference type="ARBA" id="ARBA00022536"/>
    </source>
</evidence>
<dbReference type="FunFam" id="4.10.400.10:FF:000011">
    <property type="entry name" value="Low-density lipoprotein receptor-related protein 1"/>
    <property type="match status" value="1"/>
</dbReference>
<dbReference type="AlphaFoldDB" id="A0A3P9LX61"/>
<keyword evidence="10" id="KW-0675">Receptor</keyword>
<dbReference type="GO" id="GO:0016020">
    <property type="term" value="C:membrane"/>
    <property type="evidence" value="ECO:0007669"/>
    <property type="project" value="UniProtKB-SubCell"/>
</dbReference>
<dbReference type="InterPro" id="IPR000742">
    <property type="entry name" value="EGF"/>
</dbReference>
<evidence type="ECO:0000256" key="4">
    <source>
        <dbReference type="ARBA" id="ARBA00022583"/>
    </source>
</evidence>
<keyword evidence="11" id="KW-0325">Glycoprotein</keyword>
<keyword evidence="7" id="KW-1133">Transmembrane helix</keyword>
<comment type="similarity">
    <text evidence="2">Belongs to the LDLR family.</text>
</comment>
<dbReference type="Pfam" id="PF12662">
    <property type="entry name" value="cEGF"/>
    <property type="match status" value="1"/>
</dbReference>
<dbReference type="CDD" id="cd00054">
    <property type="entry name" value="EGF_CA"/>
    <property type="match status" value="1"/>
</dbReference>
<keyword evidence="8" id="KW-0472">Membrane</keyword>
<name>A0A3P9LX61_ORYLA</name>
<dbReference type="Pfam" id="PF00057">
    <property type="entry name" value="Ldl_recept_a"/>
    <property type="match status" value="2"/>
</dbReference>
<reference evidence="15 16" key="2">
    <citation type="submission" date="2017-04" db="EMBL/GenBank/DDBJ databases">
        <title>CpG methylation of centromeres and impact of large insertions on vertebrate speciation.</title>
        <authorList>
            <person name="Ichikawa K."/>
            <person name="Yoshimura J."/>
            <person name="Morishita S."/>
        </authorList>
    </citation>
    <scope>NUCLEOTIDE SEQUENCE</scope>
    <source>
        <strain evidence="15 16">HNI</strain>
    </source>
</reference>
<evidence type="ECO:0000256" key="11">
    <source>
        <dbReference type="ARBA" id="ARBA00023180"/>
    </source>
</evidence>